<dbReference type="GO" id="GO:0005886">
    <property type="term" value="C:plasma membrane"/>
    <property type="evidence" value="ECO:0007669"/>
    <property type="project" value="UniProtKB-SubCell"/>
</dbReference>
<keyword evidence="4 6" id="KW-1133">Transmembrane helix</keyword>
<feature type="transmembrane region" description="Helical" evidence="6">
    <location>
        <begin position="312"/>
        <end position="332"/>
    </location>
</feature>
<evidence type="ECO:0000256" key="1">
    <source>
        <dbReference type="ARBA" id="ARBA00004651"/>
    </source>
</evidence>
<organism evidence="7 8">
    <name type="scientific">Candidatus Abyssobacteria bacterium SURF_17</name>
    <dbReference type="NCBI Taxonomy" id="2093361"/>
    <lineage>
        <taxon>Bacteria</taxon>
        <taxon>Pseudomonadati</taxon>
        <taxon>Candidatus Hydrogenedentota</taxon>
        <taxon>Candidatus Abyssobacteria</taxon>
    </lineage>
</organism>
<dbReference type="PANTHER" id="PTHR10010">
    <property type="entry name" value="SOLUTE CARRIER FAMILY 34 SODIUM PHOSPHATE , MEMBER 2-RELATED"/>
    <property type="match status" value="1"/>
</dbReference>
<dbReference type="GO" id="GO:0044341">
    <property type="term" value="P:sodium-dependent phosphate transport"/>
    <property type="evidence" value="ECO:0007669"/>
    <property type="project" value="InterPro"/>
</dbReference>
<accession>A0A419F6J3</accession>
<comment type="subcellular location">
    <subcellularLocation>
        <location evidence="1">Cell membrane</location>
        <topology evidence="1">Multi-pass membrane protein</topology>
    </subcellularLocation>
</comment>
<dbReference type="InterPro" id="IPR003841">
    <property type="entry name" value="Na/Pi_transpt"/>
</dbReference>
<evidence type="ECO:0000256" key="3">
    <source>
        <dbReference type="ARBA" id="ARBA00022692"/>
    </source>
</evidence>
<evidence type="ECO:0000256" key="4">
    <source>
        <dbReference type="ARBA" id="ARBA00022989"/>
    </source>
</evidence>
<sequence>MTKKNAAINVVAKVFVTWMLLYCFLASISLIETAFRLFGQDFAEKLFMFAGNRFIGLFVGTLSTAIIQSSSCTTSIVVGLVGGGVLEIRQAIPIIMGANIGTTITNTLVAHGHITRKEEFRRATEAATVHDMFNLLTVITFFPLELMFGPLEKAATIATQAFGDIGGTTFTSPVKMVISPATSGAERLMTFLLPGHPAVQAAIVLAFALIVLFLSLIFLVKILKSLVLVRVEAFFGSFLFRNAAISLLVGLLLTSLVQSSSVTTSLVVPMVAAGILSLEQIYPYTLGANMGTTVTAMLASLATVSAGNMNGVTIAFAHLLFNIFGTAIYYPLRFIPIGLARELGRRTAQNRFFLVLYLVVVFFYIPGICIYLSEFGLTRVAAFLLAALPITIFLFAAVSRVLEKRLRVK</sequence>
<proteinExistence type="predicted"/>
<dbReference type="PANTHER" id="PTHR10010:SF46">
    <property type="entry name" value="SODIUM-DEPENDENT PHOSPHATE TRANSPORT PROTEIN 2B"/>
    <property type="match status" value="1"/>
</dbReference>
<evidence type="ECO:0000313" key="8">
    <source>
        <dbReference type="Proteomes" id="UP000285961"/>
    </source>
</evidence>
<dbReference type="EMBL" id="QZKI01000021">
    <property type="protein sequence ID" value="RJP74043.1"/>
    <property type="molecule type" value="Genomic_DNA"/>
</dbReference>
<dbReference type="Proteomes" id="UP000285961">
    <property type="component" value="Unassembled WGS sequence"/>
</dbReference>
<feature type="transmembrane region" description="Helical" evidence="6">
    <location>
        <begin position="285"/>
        <end position="306"/>
    </location>
</feature>
<feature type="transmembrane region" description="Helical" evidence="6">
    <location>
        <begin position="259"/>
        <end position="278"/>
    </location>
</feature>
<dbReference type="GO" id="GO:0005436">
    <property type="term" value="F:sodium:phosphate symporter activity"/>
    <property type="evidence" value="ECO:0007669"/>
    <property type="project" value="InterPro"/>
</dbReference>
<keyword evidence="5 6" id="KW-0472">Membrane</keyword>
<protein>
    <recommendedName>
        <fullName evidence="9">Na/Pi cotransporter family protein</fullName>
    </recommendedName>
</protein>
<evidence type="ECO:0000256" key="2">
    <source>
        <dbReference type="ARBA" id="ARBA00022475"/>
    </source>
</evidence>
<evidence type="ECO:0000256" key="6">
    <source>
        <dbReference type="SAM" id="Phobius"/>
    </source>
</evidence>
<dbReference type="NCBIfam" id="NF037997">
    <property type="entry name" value="Na_Pi_symport"/>
    <property type="match status" value="2"/>
</dbReference>
<feature type="transmembrane region" description="Helical" evidence="6">
    <location>
        <begin position="198"/>
        <end position="219"/>
    </location>
</feature>
<feature type="transmembrane region" description="Helical" evidence="6">
    <location>
        <begin position="379"/>
        <end position="402"/>
    </location>
</feature>
<comment type="caution">
    <text evidence="7">The sequence shown here is derived from an EMBL/GenBank/DDBJ whole genome shotgun (WGS) entry which is preliminary data.</text>
</comment>
<feature type="transmembrane region" description="Helical" evidence="6">
    <location>
        <begin position="352"/>
        <end position="373"/>
    </location>
</feature>
<gene>
    <name evidence="7" type="ORF">C4532_03350</name>
</gene>
<name>A0A419F6J3_9BACT</name>
<dbReference type="Pfam" id="PF02690">
    <property type="entry name" value="Na_Pi_cotrans"/>
    <property type="match status" value="2"/>
</dbReference>
<evidence type="ECO:0008006" key="9">
    <source>
        <dbReference type="Google" id="ProtNLM"/>
    </source>
</evidence>
<evidence type="ECO:0000256" key="5">
    <source>
        <dbReference type="ARBA" id="ARBA00023136"/>
    </source>
</evidence>
<keyword evidence="2" id="KW-1003">Cell membrane</keyword>
<keyword evidence="3 6" id="KW-0812">Transmembrane</keyword>
<dbReference type="AlphaFoldDB" id="A0A419F6J3"/>
<reference evidence="7 8" key="1">
    <citation type="journal article" date="2017" name="ISME J.">
        <title>Energy and carbon metabolisms in a deep terrestrial subsurface fluid microbial community.</title>
        <authorList>
            <person name="Momper L."/>
            <person name="Jungbluth S.P."/>
            <person name="Lee M.D."/>
            <person name="Amend J.P."/>
        </authorList>
    </citation>
    <scope>NUCLEOTIDE SEQUENCE [LARGE SCALE GENOMIC DNA]</scope>
    <source>
        <strain evidence="7">SURF_17</strain>
    </source>
</reference>
<feature type="transmembrane region" description="Helical" evidence="6">
    <location>
        <begin position="231"/>
        <end position="253"/>
    </location>
</feature>
<evidence type="ECO:0000313" key="7">
    <source>
        <dbReference type="EMBL" id="RJP74043.1"/>
    </source>
</evidence>